<organism evidence="3 4">
    <name type="scientific">Novosphingobium aquiterrae</name>
    <dbReference type="NCBI Taxonomy" id="624388"/>
    <lineage>
        <taxon>Bacteria</taxon>
        <taxon>Pseudomonadati</taxon>
        <taxon>Pseudomonadota</taxon>
        <taxon>Alphaproteobacteria</taxon>
        <taxon>Sphingomonadales</taxon>
        <taxon>Sphingomonadaceae</taxon>
        <taxon>Novosphingobium</taxon>
    </lineage>
</organism>
<dbReference type="EMBL" id="JBHLTL010000001">
    <property type="protein sequence ID" value="MFC0588919.1"/>
    <property type="molecule type" value="Genomic_DNA"/>
</dbReference>
<evidence type="ECO:0000313" key="3">
    <source>
        <dbReference type="EMBL" id="MFC0588919.1"/>
    </source>
</evidence>
<dbReference type="GO" id="GO:0003755">
    <property type="term" value="F:peptidyl-prolyl cis-trans isomerase activity"/>
    <property type="evidence" value="ECO:0007669"/>
    <property type="project" value="UniProtKB-EC"/>
</dbReference>
<evidence type="ECO:0000313" key="4">
    <source>
        <dbReference type="Proteomes" id="UP001589943"/>
    </source>
</evidence>
<dbReference type="Pfam" id="PF00160">
    <property type="entry name" value="Pro_isomerase"/>
    <property type="match status" value="1"/>
</dbReference>
<keyword evidence="1" id="KW-0732">Signal</keyword>
<dbReference type="InterPro" id="IPR029000">
    <property type="entry name" value="Cyclophilin-like_dom_sf"/>
</dbReference>
<evidence type="ECO:0000256" key="1">
    <source>
        <dbReference type="SAM" id="SignalP"/>
    </source>
</evidence>
<reference evidence="3 4" key="1">
    <citation type="submission" date="2024-09" db="EMBL/GenBank/DDBJ databases">
        <authorList>
            <person name="Sun Q."/>
            <person name="Mori K."/>
        </authorList>
    </citation>
    <scope>NUCLEOTIDE SEQUENCE [LARGE SCALE GENOMIC DNA]</scope>
    <source>
        <strain evidence="3 4">NCAIM B.02537</strain>
    </source>
</reference>
<accession>A0ABV6PGF5</accession>
<keyword evidence="4" id="KW-1185">Reference proteome</keyword>
<gene>
    <name evidence="3" type="ORF">ACFFF7_05780</name>
</gene>
<feature type="domain" description="PPIase cyclophilin-type" evidence="2">
    <location>
        <begin position="82"/>
        <end position="271"/>
    </location>
</feature>
<protein>
    <submittedName>
        <fullName evidence="3">Peptidylprolyl isomerase</fullName>
        <ecNumber evidence="3">5.2.1.8</ecNumber>
    </submittedName>
</protein>
<name>A0ABV6PGF5_9SPHN</name>
<proteinExistence type="predicted"/>
<comment type="caution">
    <text evidence="3">The sequence shown here is derived from an EMBL/GenBank/DDBJ whole genome shotgun (WGS) entry which is preliminary data.</text>
</comment>
<feature type="signal peptide" evidence="1">
    <location>
        <begin position="1"/>
        <end position="18"/>
    </location>
</feature>
<evidence type="ECO:0000259" key="2">
    <source>
        <dbReference type="Pfam" id="PF00160"/>
    </source>
</evidence>
<dbReference type="InterPro" id="IPR002130">
    <property type="entry name" value="Cyclophilin-type_PPIase_dom"/>
</dbReference>
<sequence>MRKTLLLAALLTATPLAAQLPPPKPGDFPSPAEIVAKAPKADWHAIDRNDLLVMDLAPDAKGKPRRVVIQLLPPPFSQGWIGNIRKLAAAHWWDGLAVVRVQDNYVTQWGDPDGEDRAKARALPNGLVEVPQSDYVIDPIRELAKLAMKPTATAKEREMWRGYASMCSFDPAKVPKYPCPVTTGSDEHSGLTYSALEYHFGGWPFASNYTEEWPVHCYGMVGVGRDMPPNTGSGAELYTVIGHAPRQLDRNIALVGRIIEGMEHMSSLPRGHGELGFYDLAKGDERVPIVSVRLAAEVADLPAYEYLDTEKASFARYADARANRRDPFYIRPAGGVDVCNVPVPVRRVQ</sequence>
<dbReference type="RefSeq" id="WP_379480407.1">
    <property type="nucleotide sequence ID" value="NZ_JBHLTL010000001.1"/>
</dbReference>
<keyword evidence="3" id="KW-0413">Isomerase</keyword>
<dbReference type="Gene3D" id="2.40.100.10">
    <property type="entry name" value="Cyclophilin-like"/>
    <property type="match status" value="1"/>
</dbReference>
<dbReference type="SUPFAM" id="SSF50891">
    <property type="entry name" value="Cyclophilin-like"/>
    <property type="match status" value="1"/>
</dbReference>
<feature type="chain" id="PRO_5045219302" evidence="1">
    <location>
        <begin position="19"/>
        <end position="349"/>
    </location>
</feature>
<dbReference type="EC" id="5.2.1.8" evidence="3"/>
<dbReference type="Proteomes" id="UP001589943">
    <property type="component" value="Unassembled WGS sequence"/>
</dbReference>